<evidence type="ECO:0000313" key="8">
    <source>
        <dbReference type="EMBL" id="GIQ90619.1"/>
    </source>
</evidence>
<dbReference type="EC" id="2.4.1.11" evidence="7"/>
<evidence type="ECO:0000256" key="2">
    <source>
        <dbReference type="ARBA" id="ARBA00010686"/>
    </source>
</evidence>
<comment type="caution">
    <text evidence="8">The sequence shown here is derived from an EMBL/GenBank/DDBJ whole genome shotgun (WGS) entry which is preliminary data.</text>
</comment>
<evidence type="ECO:0000256" key="5">
    <source>
        <dbReference type="ARBA" id="ARBA00023056"/>
    </source>
</evidence>
<reference evidence="8 9" key="1">
    <citation type="journal article" date="2018" name="PLoS ONE">
        <title>The draft genome of Kipferlia bialata reveals reductive genome evolution in fornicate parasites.</title>
        <authorList>
            <person name="Tanifuji G."/>
            <person name="Takabayashi S."/>
            <person name="Kume K."/>
            <person name="Takagi M."/>
            <person name="Nakayama T."/>
            <person name="Kamikawa R."/>
            <person name="Inagaki Y."/>
            <person name="Hashimoto T."/>
        </authorList>
    </citation>
    <scope>NUCLEOTIDE SEQUENCE [LARGE SCALE GENOMIC DNA]</scope>
    <source>
        <strain evidence="8">NY0173</strain>
    </source>
</reference>
<comment type="function">
    <text evidence="7">Transfers the glycosyl residue from UDP-Glc to the non-reducing end of alpha-1,4-glucan.</text>
</comment>
<organism evidence="8 9">
    <name type="scientific">Kipferlia bialata</name>
    <dbReference type="NCBI Taxonomy" id="797122"/>
    <lineage>
        <taxon>Eukaryota</taxon>
        <taxon>Metamonada</taxon>
        <taxon>Carpediemonas-like organisms</taxon>
        <taxon>Kipferlia</taxon>
    </lineage>
</organism>
<dbReference type="AlphaFoldDB" id="A0A9K3DB05"/>
<proteinExistence type="inferred from homology"/>
<sequence length="92" mass="10298">MPLISEQKCVKEQKAVYGDESMFLLGPWIGSDPKYSTEFQAEPCSKLAPSIEAFCLKTGVSVHVGRWLVDGSPRVILFDLVYPPQFQQYISA</sequence>
<dbReference type="Pfam" id="PF05693">
    <property type="entry name" value="Glycogen_syn"/>
    <property type="match status" value="1"/>
</dbReference>
<gene>
    <name evidence="8" type="ORF">KIPB_013478</name>
</gene>
<keyword evidence="3 7" id="KW-0328">Glycosyltransferase</keyword>
<comment type="similarity">
    <text evidence="2 7">Belongs to the glycosyltransferase 3 family.</text>
</comment>
<comment type="pathway">
    <text evidence="1 7">Glycan biosynthesis; glycogen biosynthesis.</text>
</comment>
<dbReference type="Proteomes" id="UP000265618">
    <property type="component" value="Unassembled WGS sequence"/>
</dbReference>
<accession>A0A9K3DB05</accession>
<dbReference type="GO" id="GO:0005978">
    <property type="term" value="P:glycogen biosynthetic process"/>
    <property type="evidence" value="ECO:0007669"/>
    <property type="project" value="UniProtKB-KW"/>
</dbReference>
<keyword evidence="9" id="KW-1185">Reference proteome</keyword>
<dbReference type="EMBL" id="BDIP01006422">
    <property type="protein sequence ID" value="GIQ90619.1"/>
    <property type="molecule type" value="Genomic_DNA"/>
</dbReference>
<evidence type="ECO:0000256" key="4">
    <source>
        <dbReference type="ARBA" id="ARBA00022679"/>
    </source>
</evidence>
<feature type="non-terminal residue" evidence="8">
    <location>
        <position position="1"/>
    </location>
</feature>
<keyword evidence="4 7" id="KW-0808">Transferase</keyword>
<evidence type="ECO:0000256" key="3">
    <source>
        <dbReference type="ARBA" id="ARBA00022676"/>
    </source>
</evidence>
<comment type="catalytic activity">
    <reaction evidence="6">
        <text>[(1-&gt;4)-alpha-D-glucosyl](n) + UDP-alpha-D-glucose = [(1-&gt;4)-alpha-D-glucosyl](n+1) + UDP + H(+)</text>
        <dbReference type="Rhea" id="RHEA:18549"/>
        <dbReference type="Rhea" id="RHEA-COMP:9584"/>
        <dbReference type="Rhea" id="RHEA-COMP:9587"/>
        <dbReference type="ChEBI" id="CHEBI:15378"/>
        <dbReference type="ChEBI" id="CHEBI:15444"/>
        <dbReference type="ChEBI" id="CHEBI:58223"/>
        <dbReference type="ChEBI" id="CHEBI:58885"/>
        <dbReference type="EC" id="2.4.1.11"/>
    </reaction>
    <physiologicalReaction direction="left-to-right" evidence="6">
        <dbReference type="Rhea" id="RHEA:18550"/>
    </physiologicalReaction>
</comment>
<dbReference type="Gene3D" id="3.40.50.2000">
    <property type="entry name" value="Glycogen Phosphorylase B"/>
    <property type="match status" value="1"/>
</dbReference>
<evidence type="ECO:0000313" key="9">
    <source>
        <dbReference type="Proteomes" id="UP000265618"/>
    </source>
</evidence>
<evidence type="ECO:0000256" key="1">
    <source>
        <dbReference type="ARBA" id="ARBA00004964"/>
    </source>
</evidence>
<dbReference type="GO" id="GO:0004373">
    <property type="term" value="F:alpha-1,4-glucan glucosyltransferase (UDP-glucose donor) activity"/>
    <property type="evidence" value="ECO:0007669"/>
    <property type="project" value="UniProtKB-EC"/>
</dbReference>
<protein>
    <recommendedName>
        <fullName evidence="7">Glycogen [starch] synthase</fullName>
        <ecNumber evidence="7">2.4.1.11</ecNumber>
    </recommendedName>
</protein>
<name>A0A9K3DB05_9EUKA</name>
<evidence type="ECO:0000256" key="6">
    <source>
        <dbReference type="ARBA" id="ARBA00047345"/>
    </source>
</evidence>
<keyword evidence="5 7" id="KW-0320">Glycogen biosynthesis</keyword>
<dbReference type="InterPro" id="IPR008631">
    <property type="entry name" value="Glycogen_synth"/>
</dbReference>
<evidence type="ECO:0000256" key="7">
    <source>
        <dbReference type="RuleBase" id="RU363104"/>
    </source>
</evidence>
<dbReference type="OrthoDB" id="6335297at2759"/>